<dbReference type="RefSeq" id="WP_128215137.1">
    <property type="nucleotide sequence ID" value="NZ_CP025746.1"/>
</dbReference>
<keyword evidence="1 2" id="KW-0807">Transducer</keyword>
<feature type="coiled-coil region" evidence="3">
    <location>
        <begin position="106"/>
        <end position="140"/>
    </location>
</feature>
<dbReference type="GO" id="GO:0016020">
    <property type="term" value="C:membrane"/>
    <property type="evidence" value="ECO:0007669"/>
    <property type="project" value="InterPro"/>
</dbReference>
<dbReference type="Gene3D" id="1.10.287.950">
    <property type="entry name" value="Methyl-accepting chemotaxis protein"/>
    <property type="match status" value="1"/>
</dbReference>
<evidence type="ECO:0000313" key="5">
    <source>
        <dbReference type="EMBL" id="QAA34422.1"/>
    </source>
</evidence>
<dbReference type="OrthoDB" id="9807021at2"/>
<evidence type="ECO:0000256" key="1">
    <source>
        <dbReference type="ARBA" id="ARBA00023224"/>
    </source>
</evidence>
<dbReference type="AlphaFoldDB" id="A0A410DZC2"/>
<organism evidence="5 6">
    <name type="scientific">Clostridium manihotivorum</name>
    <dbReference type="NCBI Taxonomy" id="2320868"/>
    <lineage>
        <taxon>Bacteria</taxon>
        <taxon>Bacillati</taxon>
        <taxon>Bacillota</taxon>
        <taxon>Clostridia</taxon>
        <taxon>Eubacteriales</taxon>
        <taxon>Clostridiaceae</taxon>
        <taxon>Clostridium</taxon>
    </lineage>
</organism>
<dbReference type="Proteomes" id="UP000286268">
    <property type="component" value="Chromosome"/>
</dbReference>
<keyword evidence="3" id="KW-0175">Coiled coil</keyword>
<sequence>MFGKNKSKAQIATSNPENVEVKRNDSVFREETIEFIESANKLLSETVGQHKVVNEQHNVLVELTDTVKNHMDNISSLSRKTIDSTDNLNFEGNKLIEITKETVQKSNEGKHAIEEMDEIIKSLENENNKSTESINELARKFSKVNEVVQLITNIASQTNLLALNAAIEAARAGEQGKGFAVVADEVRKLAEITKQSTADISNLIESIENETKVVLSNADNSNTVINKGVAASSRAIEKIENSLSSISVVEKEIKEVINTISTQRKNIEQVNEEIKTVDDVLKTTVSTIINHIEDASVVDEQLAATERTLSSYSDKFTATNK</sequence>
<accession>A0A410DZC2</accession>
<gene>
    <name evidence="5" type="ORF">C1I91_23825</name>
</gene>
<evidence type="ECO:0000259" key="4">
    <source>
        <dbReference type="PROSITE" id="PS50111"/>
    </source>
</evidence>
<name>A0A410DZC2_9CLOT</name>
<feature type="domain" description="Methyl-accepting transducer" evidence="4">
    <location>
        <begin position="24"/>
        <end position="278"/>
    </location>
</feature>
<dbReference type="PANTHER" id="PTHR32089">
    <property type="entry name" value="METHYL-ACCEPTING CHEMOTAXIS PROTEIN MCPB"/>
    <property type="match status" value="1"/>
</dbReference>
<protein>
    <submittedName>
        <fullName evidence="5">Chemotaxis protein</fullName>
    </submittedName>
</protein>
<proteinExistence type="predicted"/>
<reference evidence="5 6" key="1">
    <citation type="submission" date="2018-01" db="EMBL/GenBank/DDBJ databases">
        <title>Genome Sequencing and Assembly of Anaerobacter polyendosporus strain CT4.</title>
        <authorList>
            <person name="Tachaapaikoon C."/>
            <person name="Sutheeworapong S."/>
            <person name="Jenjaroenpun P."/>
            <person name="Wongsurawat T."/>
            <person name="Nookeaw I."/>
            <person name="Cheawchanlertfa P."/>
            <person name="Kosugi A."/>
            <person name="Cheevadhanarak S."/>
            <person name="Ratanakhanokchai K."/>
        </authorList>
    </citation>
    <scope>NUCLEOTIDE SEQUENCE [LARGE SCALE GENOMIC DNA]</scope>
    <source>
        <strain evidence="5 6">CT4</strain>
    </source>
</reference>
<dbReference type="InterPro" id="IPR004089">
    <property type="entry name" value="MCPsignal_dom"/>
</dbReference>
<keyword evidence="6" id="KW-1185">Reference proteome</keyword>
<evidence type="ECO:0000256" key="3">
    <source>
        <dbReference type="SAM" id="Coils"/>
    </source>
</evidence>
<dbReference type="SMART" id="SM00283">
    <property type="entry name" value="MA"/>
    <property type="match status" value="1"/>
</dbReference>
<dbReference type="GO" id="GO:0007165">
    <property type="term" value="P:signal transduction"/>
    <property type="evidence" value="ECO:0007669"/>
    <property type="project" value="UniProtKB-KW"/>
</dbReference>
<evidence type="ECO:0000256" key="2">
    <source>
        <dbReference type="PROSITE-ProRule" id="PRU00284"/>
    </source>
</evidence>
<dbReference type="PROSITE" id="PS50111">
    <property type="entry name" value="CHEMOTAXIS_TRANSDUC_2"/>
    <property type="match status" value="1"/>
</dbReference>
<evidence type="ECO:0000313" key="6">
    <source>
        <dbReference type="Proteomes" id="UP000286268"/>
    </source>
</evidence>
<dbReference type="Pfam" id="PF00015">
    <property type="entry name" value="MCPsignal"/>
    <property type="match status" value="1"/>
</dbReference>
<dbReference type="SUPFAM" id="SSF58104">
    <property type="entry name" value="Methyl-accepting chemotaxis protein (MCP) signaling domain"/>
    <property type="match status" value="1"/>
</dbReference>
<dbReference type="PANTHER" id="PTHR32089:SF112">
    <property type="entry name" value="LYSOZYME-LIKE PROTEIN-RELATED"/>
    <property type="match status" value="1"/>
</dbReference>
<dbReference type="EMBL" id="CP025746">
    <property type="protein sequence ID" value="QAA34422.1"/>
    <property type="molecule type" value="Genomic_DNA"/>
</dbReference>
<dbReference type="KEGG" id="cmah:C1I91_23825"/>